<proteinExistence type="predicted"/>
<accession>A0A5Q4ZM88</accession>
<keyword evidence="2" id="KW-1185">Reference proteome</keyword>
<evidence type="ECO:0000313" key="2">
    <source>
        <dbReference type="Proteomes" id="UP000325811"/>
    </source>
</evidence>
<dbReference type="KEGG" id="pdio:PDMSB3_1843.1"/>
<dbReference type="AlphaFoldDB" id="A0A5Q4ZM88"/>
<sequence length="58" mass="5828">MSDRSPFSMLSLLSEVGSRVLTGGKEAPARCAVLGTAVRAITVSQSNCGTLICGDGVG</sequence>
<protein>
    <submittedName>
        <fullName evidence="1">Uncharacterized protein</fullName>
    </submittedName>
</protein>
<reference evidence="1 2" key="1">
    <citation type="submission" date="2019-08" db="EMBL/GenBank/DDBJ databases">
        <authorList>
            <person name="Herpell B J."/>
        </authorList>
    </citation>
    <scope>NUCLEOTIDE SEQUENCE [LARGE SCALE GENOMIC DNA]</scope>
    <source>
        <strain evidence="2">Msb3</strain>
    </source>
</reference>
<gene>
    <name evidence="1" type="ORF">PDMSB3_1843</name>
</gene>
<organism evidence="1 2">
    <name type="scientific">Paraburkholderia dioscoreae</name>
    <dbReference type="NCBI Taxonomy" id="2604047"/>
    <lineage>
        <taxon>Bacteria</taxon>
        <taxon>Pseudomonadati</taxon>
        <taxon>Pseudomonadota</taxon>
        <taxon>Betaproteobacteria</taxon>
        <taxon>Burkholderiales</taxon>
        <taxon>Burkholderiaceae</taxon>
        <taxon>Paraburkholderia</taxon>
    </lineage>
</organism>
<evidence type="ECO:0000313" key="1">
    <source>
        <dbReference type="EMBL" id="VVD33127.1"/>
    </source>
</evidence>
<name>A0A5Q4ZM88_9BURK</name>
<dbReference type="EMBL" id="LR699554">
    <property type="protein sequence ID" value="VVD33127.1"/>
    <property type="molecule type" value="Genomic_DNA"/>
</dbReference>
<dbReference type="Proteomes" id="UP000325811">
    <property type="component" value="Chromosome II"/>
</dbReference>